<dbReference type="VEuPathDB" id="FungiDB:PLEOSDRAFT_1064081"/>
<evidence type="ECO:0000256" key="1">
    <source>
        <dbReference type="ARBA" id="ARBA00004123"/>
    </source>
</evidence>
<dbReference type="PANTHER" id="PTHR12549">
    <property type="entry name" value="JMJC DOMAIN-CONTAINING HISTONE DEMETHYLATION PROTEIN"/>
    <property type="match status" value="1"/>
</dbReference>
<dbReference type="GO" id="GO:0000785">
    <property type="term" value="C:chromatin"/>
    <property type="evidence" value="ECO:0007669"/>
    <property type="project" value="TreeGrafter"/>
</dbReference>
<dbReference type="SUPFAM" id="SSF51197">
    <property type="entry name" value="Clavaminate synthase-like"/>
    <property type="match status" value="1"/>
</dbReference>
<feature type="domain" description="JmjC" evidence="5">
    <location>
        <begin position="453"/>
        <end position="624"/>
    </location>
</feature>
<evidence type="ECO:0000256" key="4">
    <source>
        <dbReference type="SAM" id="MobiDB-lite"/>
    </source>
</evidence>
<accession>A0A067NYT1</accession>
<evidence type="ECO:0000256" key="3">
    <source>
        <dbReference type="ARBA" id="ARBA00023242"/>
    </source>
</evidence>
<dbReference type="PANTHER" id="PTHR12549:SF38">
    <property type="entry name" value="JMJC DOMAIN-CONTAINING HISTONE DEMETHYLASE 2, ISOFORM A"/>
    <property type="match status" value="1"/>
</dbReference>
<reference evidence="7" key="1">
    <citation type="journal article" date="2014" name="Proc. Natl. Acad. Sci. U.S.A.">
        <title>Extensive sampling of basidiomycete genomes demonstrates inadequacy of the white-rot/brown-rot paradigm for wood decay fungi.</title>
        <authorList>
            <person name="Riley R."/>
            <person name="Salamov A.A."/>
            <person name="Brown D.W."/>
            <person name="Nagy L.G."/>
            <person name="Floudas D."/>
            <person name="Held B.W."/>
            <person name="Levasseur A."/>
            <person name="Lombard V."/>
            <person name="Morin E."/>
            <person name="Otillar R."/>
            <person name="Lindquist E.A."/>
            <person name="Sun H."/>
            <person name="LaButti K.M."/>
            <person name="Schmutz J."/>
            <person name="Jabbour D."/>
            <person name="Luo H."/>
            <person name="Baker S.E."/>
            <person name="Pisabarro A.G."/>
            <person name="Walton J.D."/>
            <person name="Blanchette R.A."/>
            <person name="Henrissat B."/>
            <person name="Martin F."/>
            <person name="Cullen D."/>
            <person name="Hibbett D.S."/>
            <person name="Grigoriev I.V."/>
        </authorList>
    </citation>
    <scope>NUCLEOTIDE SEQUENCE [LARGE SCALE GENOMIC DNA]</scope>
    <source>
        <strain evidence="7">PC15</strain>
    </source>
</reference>
<comment type="subcellular location">
    <subcellularLocation>
        <location evidence="1">Nucleus</location>
    </subcellularLocation>
</comment>
<dbReference type="PROSITE" id="PS51184">
    <property type="entry name" value="JMJC"/>
    <property type="match status" value="1"/>
</dbReference>
<dbReference type="GO" id="GO:0031490">
    <property type="term" value="F:chromatin DNA binding"/>
    <property type="evidence" value="ECO:0007669"/>
    <property type="project" value="TreeGrafter"/>
</dbReference>
<dbReference type="InterPro" id="IPR003347">
    <property type="entry name" value="JmjC_dom"/>
</dbReference>
<dbReference type="CDD" id="cd02208">
    <property type="entry name" value="cupin_RmlC-like"/>
    <property type="match status" value="1"/>
</dbReference>
<proteinExistence type="predicted"/>
<protein>
    <recommendedName>
        <fullName evidence="5">JmjC domain-containing protein</fullName>
    </recommendedName>
</protein>
<dbReference type="Proteomes" id="UP000027073">
    <property type="component" value="Unassembled WGS sequence"/>
</dbReference>
<feature type="region of interest" description="Disordered" evidence="4">
    <location>
        <begin position="302"/>
        <end position="343"/>
    </location>
</feature>
<dbReference type="GO" id="GO:0006357">
    <property type="term" value="P:regulation of transcription by RNA polymerase II"/>
    <property type="evidence" value="ECO:0007669"/>
    <property type="project" value="TreeGrafter"/>
</dbReference>
<keyword evidence="2" id="KW-0479">Metal-binding</keyword>
<dbReference type="HOGENOM" id="CLU_012595_0_0_1"/>
<evidence type="ECO:0000256" key="2">
    <source>
        <dbReference type="ARBA" id="ARBA00022723"/>
    </source>
</evidence>
<evidence type="ECO:0000313" key="6">
    <source>
        <dbReference type="EMBL" id="KDQ29292.1"/>
    </source>
</evidence>
<evidence type="ECO:0000313" key="7">
    <source>
        <dbReference type="Proteomes" id="UP000027073"/>
    </source>
</evidence>
<keyword evidence="3" id="KW-0539">Nucleus</keyword>
<dbReference type="GO" id="GO:0000118">
    <property type="term" value="C:histone deacetylase complex"/>
    <property type="evidence" value="ECO:0007669"/>
    <property type="project" value="TreeGrafter"/>
</dbReference>
<feature type="region of interest" description="Disordered" evidence="4">
    <location>
        <begin position="1"/>
        <end position="96"/>
    </location>
</feature>
<dbReference type="InterPro" id="IPR045109">
    <property type="entry name" value="LSDs-like"/>
</dbReference>
<dbReference type="GO" id="GO:0003712">
    <property type="term" value="F:transcription coregulator activity"/>
    <property type="evidence" value="ECO:0007669"/>
    <property type="project" value="TreeGrafter"/>
</dbReference>
<dbReference type="GO" id="GO:0046872">
    <property type="term" value="F:metal ion binding"/>
    <property type="evidence" value="ECO:0007669"/>
    <property type="project" value="UniProtKB-KW"/>
</dbReference>
<gene>
    <name evidence="6" type="ORF">PLEOSDRAFT_1064081</name>
</gene>
<sequence length="655" mass="74645">MPPGPQDPRYHPQQYYQPGIYAPMPYFPPDDHTQTNSMAQKRSAPDPDDTAGSKQKKTKSRAKSVGEGGPGPSRRGYNAKKRSEAAQIAAQNGQSSEGTNARVNLVFVLNGVDGRSTASQDSLAPQNPASSGSAMLTTELQFARCMSNRYRSEQFPRCVSCTRRWAGDTCRFQGIRFFLKDQHRNIVGISFVESQKPDAPSMNFPTQWNISLKPEHIRSTKLTVARALLPTLRKEMKHLELPEVIRRPRESEPPWMLLSKKKMLIRQLPAVIPPMAVSMVWPMAPRDINTLVRALSRSTKFDSLIDHPPDKTYPNPSNGLAPQGDATNAQEETPSHDVTHLPDDKMTDEIFRSHWVKGEPLVVTDVLNKFRIEWTPEYFIEKYGGQNCLIIECQTEENKRTSVAEFFKDFGKYEDRKSCWKLKDWPSSTEFKAAFPELYEDFANAVPVPNYVRRDGVMNIASHFPYNTISPDLGPKMYNAYTSTSNPGSKGTTRLHMDMSDAVNIMTYAAPTITGEPGYAAWDLFRSQDSDKLRQFLRKRFKGAFQNDPIHAQQFYLDEQLRRELWETAGVKSFRIYQRPGQAVFIPAGCAHQVVNLADCIKVAIDFVSPENIARCEQLTREFREQNQSMVWKEDVLQLRTMMWFAWLSCCRQEQ</sequence>
<organism evidence="6 7">
    <name type="scientific">Pleurotus ostreatus (strain PC15)</name>
    <name type="common">Oyster mushroom</name>
    <dbReference type="NCBI Taxonomy" id="1137138"/>
    <lineage>
        <taxon>Eukaryota</taxon>
        <taxon>Fungi</taxon>
        <taxon>Dikarya</taxon>
        <taxon>Basidiomycota</taxon>
        <taxon>Agaricomycotina</taxon>
        <taxon>Agaricomycetes</taxon>
        <taxon>Agaricomycetidae</taxon>
        <taxon>Agaricales</taxon>
        <taxon>Pleurotineae</taxon>
        <taxon>Pleurotaceae</taxon>
        <taxon>Pleurotus</taxon>
    </lineage>
</organism>
<dbReference type="EMBL" id="KL198007">
    <property type="protein sequence ID" value="KDQ29292.1"/>
    <property type="molecule type" value="Genomic_DNA"/>
</dbReference>
<dbReference type="InParanoid" id="A0A067NYT1"/>
<evidence type="ECO:0000259" key="5">
    <source>
        <dbReference type="PROSITE" id="PS51184"/>
    </source>
</evidence>
<name>A0A067NYT1_PLEO1</name>
<dbReference type="SMART" id="SM00558">
    <property type="entry name" value="JmjC"/>
    <property type="match status" value="1"/>
</dbReference>
<feature type="compositionally biased region" description="Basic and acidic residues" evidence="4">
    <location>
        <begin position="333"/>
        <end position="343"/>
    </location>
</feature>
<dbReference type="AlphaFoldDB" id="A0A067NYT1"/>
<feature type="compositionally biased region" description="Polar residues" evidence="4">
    <location>
        <begin position="314"/>
        <end position="332"/>
    </location>
</feature>
<dbReference type="OrthoDB" id="1667110at2759"/>
<dbReference type="GO" id="GO:0032454">
    <property type="term" value="F:histone H3K9 demethylase activity"/>
    <property type="evidence" value="ECO:0007669"/>
    <property type="project" value="InterPro"/>
</dbReference>
<dbReference type="Pfam" id="PF02373">
    <property type="entry name" value="JmjC"/>
    <property type="match status" value="1"/>
</dbReference>
<dbReference type="Gene3D" id="2.60.120.650">
    <property type="entry name" value="Cupin"/>
    <property type="match status" value="1"/>
</dbReference>